<evidence type="ECO:0000313" key="7">
    <source>
        <dbReference type="Proteomes" id="UP000308489"/>
    </source>
</evidence>
<dbReference type="OrthoDB" id="9802264at2"/>
<dbReference type="Gene3D" id="3.40.50.300">
    <property type="entry name" value="P-loop containing nucleotide triphosphate hydrolases"/>
    <property type="match status" value="1"/>
</dbReference>
<dbReference type="GO" id="GO:0022857">
    <property type="term" value="F:transmembrane transporter activity"/>
    <property type="evidence" value="ECO:0007669"/>
    <property type="project" value="UniProtKB-ARBA"/>
</dbReference>
<dbReference type="KEGG" id="hhw:NCTC503_00785"/>
<keyword evidence="7" id="KW-1185">Reference proteome</keyword>
<dbReference type="Pfam" id="PF00005">
    <property type="entry name" value="ABC_tran"/>
    <property type="match status" value="1"/>
</dbReference>
<dbReference type="GO" id="GO:0016887">
    <property type="term" value="F:ATP hydrolysis activity"/>
    <property type="evidence" value="ECO:0007669"/>
    <property type="project" value="InterPro"/>
</dbReference>
<dbReference type="AlphaFoldDB" id="A0A4U9R3G2"/>
<evidence type="ECO:0000256" key="1">
    <source>
        <dbReference type="ARBA" id="ARBA00005417"/>
    </source>
</evidence>
<dbReference type="GO" id="GO:0098796">
    <property type="term" value="C:membrane protein complex"/>
    <property type="evidence" value="ECO:0007669"/>
    <property type="project" value="UniProtKB-ARBA"/>
</dbReference>
<keyword evidence="6" id="KW-0378">Hydrolase</keyword>
<dbReference type="GO" id="GO:0005524">
    <property type="term" value="F:ATP binding"/>
    <property type="evidence" value="ECO:0007669"/>
    <property type="project" value="UniProtKB-KW"/>
</dbReference>
<dbReference type="PANTHER" id="PTHR42798">
    <property type="entry name" value="LIPOPROTEIN-RELEASING SYSTEM ATP-BINDING PROTEIN LOLD"/>
    <property type="match status" value="1"/>
</dbReference>
<name>A0A4U9R3G2_HATHI</name>
<organism evidence="6 7">
    <name type="scientific">Hathewaya histolytica</name>
    <name type="common">Clostridium histolyticum</name>
    <dbReference type="NCBI Taxonomy" id="1498"/>
    <lineage>
        <taxon>Bacteria</taxon>
        <taxon>Bacillati</taxon>
        <taxon>Bacillota</taxon>
        <taxon>Clostridia</taxon>
        <taxon>Eubacteriales</taxon>
        <taxon>Clostridiaceae</taxon>
        <taxon>Hathewaya</taxon>
    </lineage>
</organism>
<dbReference type="Proteomes" id="UP000308489">
    <property type="component" value="Chromosome 1"/>
</dbReference>
<keyword evidence="2" id="KW-0813">Transport</keyword>
<dbReference type="SMART" id="SM00382">
    <property type="entry name" value="AAA"/>
    <property type="match status" value="1"/>
</dbReference>
<dbReference type="InterPro" id="IPR003593">
    <property type="entry name" value="AAA+_ATPase"/>
</dbReference>
<keyword evidence="3" id="KW-0547">Nucleotide-binding</keyword>
<dbReference type="CDD" id="cd03255">
    <property type="entry name" value="ABC_MJ0796_LolCDE_FtsE"/>
    <property type="match status" value="1"/>
</dbReference>
<dbReference type="PANTHER" id="PTHR42798:SF6">
    <property type="entry name" value="CELL DIVISION ATP-BINDING PROTEIN FTSE"/>
    <property type="match status" value="1"/>
</dbReference>
<evidence type="ECO:0000259" key="5">
    <source>
        <dbReference type="PROSITE" id="PS50893"/>
    </source>
</evidence>
<evidence type="ECO:0000313" key="6">
    <source>
        <dbReference type="EMBL" id="VTQ85576.1"/>
    </source>
</evidence>
<dbReference type="PROSITE" id="PS00211">
    <property type="entry name" value="ABC_TRANSPORTER_1"/>
    <property type="match status" value="1"/>
</dbReference>
<evidence type="ECO:0000256" key="3">
    <source>
        <dbReference type="ARBA" id="ARBA00022741"/>
    </source>
</evidence>
<dbReference type="InterPro" id="IPR027417">
    <property type="entry name" value="P-loop_NTPase"/>
</dbReference>
<comment type="similarity">
    <text evidence="1">Belongs to the ABC transporter superfamily.</text>
</comment>
<dbReference type="PROSITE" id="PS50893">
    <property type="entry name" value="ABC_TRANSPORTER_2"/>
    <property type="match status" value="1"/>
</dbReference>
<dbReference type="FunFam" id="3.40.50.300:FF:000032">
    <property type="entry name" value="Export ABC transporter ATP-binding protein"/>
    <property type="match status" value="1"/>
</dbReference>
<gene>
    <name evidence="6" type="primary">macB_5</name>
    <name evidence="6" type="ORF">NCTC503_00785</name>
</gene>
<evidence type="ECO:0000256" key="2">
    <source>
        <dbReference type="ARBA" id="ARBA00022448"/>
    </source>
</evidence>
<feature type="domain" description="ABC transporter" evidence="5">
    <location>
        <begin position="5"/>
        <end position="227"/>
    </location>
</feature>
<dbReference type="EC" id="3.6.3.-" evidence="6"/>
<evidence type="ECO:0000256" key="4">
    <source>
        <dbReference type="ARBA" id="ARBA00022840"/>
    </source>
</evidence>
<reference evidence="6 7" key="1">
    <citation type="submission" date="2019-05" db="EMBL/GenBank/DDBJ databases">
        <authorList>
            <consortium name="Pathogen Informatics"/>
        </authorList>
    </citation>
    <scope>NUCLEOTIDE SEQUENCE [LARGE SCALE GENOMIC DNA]</scope>
    <source>
        <strain evidence="6 7">NCTC503</strain>
    </source>
</reference>
<dbReference type="SUPFAM" id="SSF52540">
    <property type="entry name" value="P-loop containing nucleoside triphosphate hydrolases"/>
    <property type="match status" value="1"/>
</dbReference>
<dbReference type="InterPro" id="IPR017871">
    <property type="entry name" value="ABC_transporter-like_CS"/>
</dbReference>
<protein>
    <submittedName>
        <fullName evidence="6">ABC transporter</fullName>
        <ecNumber evidence="6">3.6.3.-</ecNumber>
    </submittedName>
</protein>
<dbReference type="EMBL" id="LR590481">
    <property type="protein sequence ID" value="VTQ85576.1"/>
    <property type="molecule type" value="Genomic_DNA"/>
</dbReference>
<proteinExistence type="inferred from homology"/>
<accession>A0A4U9R3G2</accession>
<sequence>MNKVIELKDINKFYKLGKGKLHALKSINLVIEEGDFLMITGKSGSGKTTLMNVLAFLDTFNKGEYLFKEKNVTHMIEDERCEFRNKYIGFIFQQFHLIQSLTVGQNVELPLLYGGGLNKSERRERVITHLKEVGLEDKVNQKPFELSGGQQQRVAIARALVNSPSIIFADEPTGALDSETGTDIMNLLKKLNKDGKTIVMVTHDLDLKFYANKVIVISDGKVVKEGE</sequence>
<dbReference type="InterPro" id="IPR017911">
    <property type="entry name" value="MacB-like_ATP-bd"/>
</dbReference>
<dbReference type="RefSeq" id="WP_138209507.1">
    <property type="nucleotide sequence ID" value="NZ_CBCRUQ010000001.1"/>
</dbReference>
<dbReference type="InterPro" id="IPR003439">
    <property type="entry name" value="ABC_transporter-like_ATP-bd"/>
</dbReference>
<keyword evidence="4" id="KW-0067">ATP-binding</keyword>